<dbReference type="Pfam" id="PF18741">
    <property type="entry name" value="MTES_1575"/>
    <property type="match status" value="1"/>
</dbReference>
<reference evidence="3" key="1">
    <citation type="submission" date="2020-06" db="EMBL/GenBank/DDBJ databases">
        <title>A novel thermopfilic bacterium from Erzurum, Turkey.</title>
        <authorList>
            <person name="Adiguzel A."/>
            <person name="Ay H."/>
            <person name="Baltaci M.O."/>
        </authorList>
    </citation>
    <scope>NUCLEOTIDE SEQUENCE</scope>
    <source>
        <strain evidence="3">P2</strain>
    </source>
</reference>
<evidence type="ECO:0000313" key="3">
    <source>
        <dbReference type="EMBL" id="NSL50400.1"/>
    </source>
</evidence>
<proteinExistence type="predicted"/>
<evidence type="ECO:0000259" key="2">
    <source>
        <dbReference type="Pfam" id="PF18741"/>
    </source>
</evidence>
<evidence type="ECO:0000256" key="1">
    <source>
        <dbReference type="SAM" id="Phobius"/>
    </source>
</evidence>
<dbReference type="Gene3D" id="3.40.960.10">
    <property type="entry name" value="VSR Endonuclease"/>
    <property type="match status" value="1"/>
</dbReference>
<keyword evidence="1" id="KW-1133">Transmembrane helix</keyword>
<keyword evidence="1" id="KW-0472">Membrane</keyword>
<dbReference type="InterPro" id="IPR011335">
    <property type="entry name" value="Restrct_endonuc-II-like"/>
</dbReference>
<organism evidence="3 4">
    <name type="scientific">Calidifontibacillus erzurumensis</name>
    <dbReference type="NCBI Taxonomy" id="2741433"/>
    <lineage>
        <taxon>Bacteria</taxon>
        <taxon>Bacillati</taxon>
        <taxon>Bacillota</taxon>
        <taxon>Bacilli</taxon>
        <taxon>Bacillales</taxon>
        <taxon>Bacillaceae</taxon>
        <taxon>Calidifontibacillus/Schinkia group</taxon>
        <taxon>Calidifontibacillus</taxon>
    </lineage>
</organism>
<dbReference type="SUPFAM" id="SSF52980">
    <property type="entry name" value="Restriction endonuclease-like"/>
    <property type="match status" value="1"/>
</dbReference>
<comment type="caution">
    <text evidence="3">The sequence shown here is derived from an EMBL/GenBank/DDBJ whole genome shotgun (WGS) entry which is preliminary data.</text>
</comment>
<feature type="domain" description="Restriction endonuclease type II-like" evidence="2">
    <location>
        <begin position="41"/>
        <end position="115"/>
    </location>
</feature>
<keyword evidence="1" id="KW-0812">Transmembrane</keyword>
<keyword evidence="4" id="KW-1185">Reference proteome</keyword>
<dbReference type="InterPro" id="IPR049468">
    <property type="entry name" value="Restrct_endonuc-II-like_dom"/>
</dbReference>
<protein>
    <submittedName>
        <fullName evidence="3">DUF559 domain-containing protein</fullName>
    </submittedName>
</protein>
<accession>A0A8J8GAM2</accession>
<gene>
    <name evidence="3" type="ORF">HR057_01335</name>
</gene>
<feature type="transmembrane region" description="Helical" evidence="1">
    <location>
        <begin position="6"/>
        <end position="23"/>
    </location>
</feature>
<sequence length="118" mass="14073">MYIDYIVFFGLILVGIIVVMIAPKRSTTINYELKKTESPIERKLYRALYLNGYNVITQYRIGPYRADLYLPAYQLVIECDGKQWHGPDRKRCHRKRDNFMQSRSYQVIRFTGSEINRN</sequence>
<dbReference type="AlphaFoldDB" id="A0A8J8GAM2"/>
<dbReference type="RefSeq" id="WP_173729584.1">
    <property type="nucleotide sequence ID" value="NZ_JABTTE010000001.1"/>
</dbReference>
<name>A0A8J8GAM2_9BACI</name>
<dbReference type="Proteomes" id="UP000625804">
    <property type="component" value="Unassembled WGS sequence"/>
</dbReference>
<dbReference type="EMBL" id="JABTTE010000001">
    <property type="protein sequence ID" value="NSL50400.1"/>
    <property type="molecule type" value="Genomic_DNA"/>
</dbReference>
<evidence type="ECO:0000313" key="4">
    <source>
        <dbReference type="Proteomes" id="UP000625804"/>
    </source>
</evidence>